<dbReference type="OrthoDB" id="10604273at2759"/>
<protein>
    <submittedName>
        <fullName evidence="2">Uncharacterized protein</fullName>
    </submittedName>
</protein>
<dbReference type="AlphaFoldDB" id="A0A8S3UTU4"/>
<gene>
    <name evidence="2" type="ORF">MEDL_57761</name>
</gene>
<accession>A0A8S3UTU4</accession>
<organism evidence="2 3">
    <name type="scientific">Mytilus edulis</name>
    <name type="common">Blue mussel</name>
    <dbReference type="NCBI Taxonomy" id="6550"/>
    <lineage>
        <taxon>Eukaryota</taxon>
        <taxon>Metazoa</taxon>
        <taxon>Spiralia</taxon>
        <taxon>Lophotrochozoa</taxon>
        <taxon>Mollusca</taxon>
        <taxon>Bivalvia</taxon>
        <taxon>Autobranchia</taxon>
        <taxon>Pteriomorphia</taxon>
        <taxon>Mytilida</taxon>
        <taxon>Mytiloidea</taxon>
        <taxon>Mytilidae</taxon>
        <taxon>Mytilinae</taxon>
        <taxon>Mytilus</taxon>
    </lineage>
</organism>
<evidence type="ECO:0000313" key="2">
    <source>
        <dbReference type="EMBL" id="CAG2245753.1"/>
    </source>
</evidence>
<dbReference type="EMBL" id="CAJPWZ010002785">
    <property type="protein sequence ID" value="CAG2245753.1"/>
    <property type="molecule type" value="Genomic_DNA"/>
</dbReference>
<comment type="caution">
    <text evidence="2">The sequence shown here is derived from an EMBL/GenBank/DDBJ whole genome shotgun (WGS) entry which is preliminary data.</text>
</comment>
<reference evidence="2" key="1">
    <citation type="submission" date="2021-03" db="EMBL/GenBank/DDBJ databases">
        <authorList>
            <person name="Bekaert M."/>
        </authorList>
    </citation>
    <scope>NUCLEOTIDE SEQUENCE</scope>
</reference>
<dbReference type="Proteomes" id="UP000683360">
    <property type="component" value="Unassembled WGS sequence"/>
</dbReference>
<sequence>MTDVLNNGKIEKTIITEAEQQSFDNEADTYLKKPDTMSNQSDNNFDEQPEMIKEAEDRLKSTQHEIDMGMVYTKDEQTLETEANTNRNKMAKQSENNFDEQNEEAIEAVDLSESTQHELGIEFIYIKGRNDAETTTDNLQLKLERIGHHLLRGDQLMHFKELFPKHIKDERNICLSKLQKQLSVVYKCKNFINTIETSLESIMQQCHEEQVFRMVHISTKFFASTLKKAISDSEKIKLVFNPISVGGKDVMFDIGEEKRVIPQNLTALLAKKKTRRI</sequence>
<proteinExistence type="predicted"/>
<feature type="region of interest" description="Disordered" evidence="1">
    <location>
        <begin position="18"/>
        <end position="47"/>
    </location>
</feature>
<keyword evidence="3" id="KW-1185">Reference proteome</keyword>
<evidence type="ECO:0000256" key="1">
    <source>
        <dbReference type="SAM" id="MobiDB-lite"/>
    </source>
</evidence>
<evidence type="ECO:0000313" key="3">
    <source>
        <dbReference type="Proteomes" id="UP000683360"/>
    </source>
</evidence>
<name>A0A8S3UTU4_MYTED</name>